<name>A0A1X0QY33_RHIZD</name>
<protein>
    <submittedName>
        <fullName evidence="2">Uncharacterized protein</fullName>
    </submittedName>
</protein>
<proteinExistence type="predicted"/>
<accession>A0A1X0QY33</accession>
<gene>
    <name evidence="2" type="ORF">BCV72DRAFT_307101</name>
</gene>
<evidence type="ECO:0000313" key="2">
    <source>
        <dbReference type="EMBL" id="ORE04641.1"/>
    </source>
</evidence>
<dbReference type="VEuPathDB" id="FungiDB:BCV72DRAFT_307101"/>
<feature type="compositionally biased region" description="Polar residues" evidence="1">
    <location>
        <begin position="11"/>
        <end position="24"/>
    </location>
</feature>
<evidence type="ECO:0000256" key="1">
    <source>
        <dbReference type="SAM" id="MobiDB-lite"/>
    </source>
</evidence>
<sequence length="95" mass="10371">MRSDIRLRSCPRQNSSVNSTASNRNARKSPVITHVLLHDNQTKKQIIDLPQPASDASAISIVTATSSSSASLPSKKAMNVHRMSGMKSLFLLLRL</sequence>
<dbReference type="EMBL" id="KV921965">
    <property type="protein sequence ID" value="ORE04641.1"/>
    <property type="molecule type" value="Genomic_DNA"/>
</dbReference>
<dbReference type="AlphaFoldDB" id="A0A1X0QY33"/>
<reference evidence="2" key="1">
    <citation type="journal article" date="2016" name="Proc. Natl. Acad. Sci. U.S.A.">
        <title>Lipid metabolic changes in an early divergent fungus govern the establishment of a mutualistic symbiosis with endobacteria.</title>
        <authorList>
            <person name="Lastovetsky O.A."/>
            <person name="Gaspar M.L."/>
            <person name="Mondo S.J."/>
            <person name="LaButti K.M."/>
            <person name="Sandor L."/>
            <person name="Grigoriev I.V."/>
            <person name="Henry S.A."/>
            <person name="Pawlowska T.E."/>
        </authorList>
    </citation>
    <scope>NUCLEOTIDE SEQUENCE [LARGE SCALE GENOMIC DNA]</scope>
    <source>
        <strain evidence="2">ATCC 52814</strain>
    </source>
</reference>
<dbReference type="Proteomes" id="UP000242414">
    <property type="component" value="Unassembled WGS sequence"/>
</dbReference>
<organism evidence="2">
    <name type="scientific">Rhizopus microsporus var. microsporus</name>
    <dbReference type="NCBI Taxonomy" id="86635"/>
    <lineage>
        <taxon>Eukaryota</taxon>
        <taxon>Fungi</taxon>
        <taxon>Fungi incertae sedis</taxon>
        <taxon>Mucoromycota</taxon>
        <taxon>Mucoromycotina</taxon>
        <taxon>Mucoromycetes</taxon>
        <taxon>Mucorales</taxon>
        <taxon>Mucorineae</taxon>
        <taxon>Rhizopodaceae</taxon>
        <taxon>Rhizopus</taxon>
    </lineage>
</organism>
<feature type="region of interest" description="Disordered" evidence="1">
    <location>
        <begin position="1"/>
        <end position="29"/>
    </location>
</feature>